<name>A0ABR3QEB0_9TREE</name>
<dbReference type="RefSeq" id="XP_069212672.1">
    <property type="nucleotide sequence ID" value="XM_069349128.1"/>
</dbReference>
<feature type="region of interest" description="Disordered" evidence="10">
    <location>
        <begin position="36"/>
        <end position="94"/>
    </location>
</feature>
<evidence type="ECO:0000313" key="12">
    <source>
        <dbReference type="Proteomes" id="UP001565368"/>
    </source>
</evidence>
<reference evidence="11 12" key="1">
    <citation type="submission" date="2023-08" db="EMBL/GenBank/DDBJ databases">
        <title>Annotated Genome Sequence of Vanrija albida AlHP1.</title>
        <authorList>
            <person name="Herzog R."/>
        </authorList>
    </citation>
    <scope>NUCLEOTIDE SEQUENCE [LARGE SCALE GENOMIC DNA]</scope>
    <source>
        <strain evidence="11 12">AlHP1</strain>
    </source>
</reference>
<keyword evidence="12" id="KW-1185">Reference proteome</keyword>
<keyword evidence="7" id="KW-0496">Mitochondrion</keyword>
<protein>
    <recommendedName>
        <fullName evidence="3">Mitochondrial genome maintenance protein MGM101</fullName>
    </recommendedName>
</protein>
<comment type="caution">
    <text evidence="11">The sequence shown here is derived from an EMBL/GenBank/DDBJ whole genome shotgun (WGS) entry which is preliminary data.</text>
</comment>
<keyword evidence="8" id="KW-0234">DNA repair</keyword>
<gene>
    <name evidence="11" type="ORF">Q8F55_000475</name>
</gene>
<keyword evidence="4" id="KW-0227">DNA damage</keyword>
<keyword evidence="9" id="KW-1135">Mitochondrion nucleoid</keyword>
<dbReference type="EMBL" id="JBBXJM010000001">
    <property type="protein sequence ID" value="KAL1412728.1"/>
    <property type="molecule type" value="Genomic_DNA"/>
</dbReference>
<feature type="region of interest" description="Disordered" evidence="10">
    <location>
        <begin position="109"/>
        <end position="135"/>
    </location>
</feature>
<keyword evidence="6" id="KW-0238">DNA-binding</keyword>
<evidence type="ECO:0000313" key="11">
    <source>
        <dbReference type="EMBL" id="KAL1412728.1"/>
    </source>
</evidence>
<sequence>MVLGIRTPLARTITTSTRLAAAAAAPKTAYRVVTPRASASASASSPASTSTPTARTRTATSTTRTRTAVKAAPKAAATAAAAKPAPTPAAAPDFDFSFPETVDYAALQPAPVSSPTPAPQAQPTPSPPLSALPDASYVPLPGAGFGGALGAAAISDSPSPAGTTMPGEVRIADDWTTSFRGLSERPFDKDVADALLRPLDPDDVEIKPDGLLYLPEIKYRRTLNAAFGPGGWGMAPRGETHVGQRIVSREWGLVCLGRLVAIARGEQEYFDPSGIPTATEACKSNALMRCCKDLGIASELWDPRFIREFKAKYCTDAMVEHVVQKKRRKLWRKKNAKFEYPYKEV</sequence>
<organism evidence="11 12">
    <name type="scientific">Vanrija albida</name>
    <dbReference type="NCBI Taxonomy" id="181172"/>
    <lineage>
        <taxon>Eukaryota</taxon>
        <taxon>Fungi</taxon>
        <taxon>Dikarya</taxon>
        <taxon>Basidiomycota</taxon>
        <taxon>Agaricomycotina</taxon>
        <taxon>Tremellomycetes</taxon>
        <taxon>Trichosporonales</taxon>
        <taxon>Trichosporonaceae</taxon>
        <taxon>Vanrija</taxon>
    </lineage>
</organism>
<dbReference type="PANTHER" id="PTHR31404">
    <property type="entry name" value="MITOCHONDRIAL GENOME MAINTENANCE PROTEIN MGM101"/>
    <property type="match status" value="1"/>
</dbReference>
<feature type="compositionally biased region" description="Pro residues" evidence="10">
    <location>
        <begin position="112"/>
        <end position="130"/>
    </location>
</feature>
<evidence type="ECO:0000256" key="10">
    <source>
        <dbReference type="SAM" id="MobiDB-lite"/>
    </source>
</evidence>
<comment type="similarity">
    <text evidence="2">Belongs to the MGM101 family.</text>
</comment>
<evidence type="ECO:0000256" key="6">
    <source>
        <dbReference type="ARBA" id="ARBA00023125"/>
    </source>
</evidence>
<comment type="subcellular location">
    <subcellularLocation>
        <location evidence="1">Mitochondrion matrix</location>
        <location evidence="1">Mitochondrion nucleoid</location>
    </subcellularLocation>
</comment>
<evidence type="ECO:0000256" key="1">
    <source>
        <dbReference type="ARBA" id="ARBA00004436"/>
    </source>
</evidence>
<dbReference type="Pfam" id="PF06420">
    <property type="entry name" value="Mgm101p"/>
    <property type="match status" value="1"/>
</dbReference>
<accession>A0ABR3QEB0</accession>
<evidence type="ECO:0000256" key="9">
    <source>
        <dbReference type="ARBA" id="ARBA00023271"/>
    </source>
</evidence>
<dbReference type="PANTHER" id="PTHR31404:SF0">
    <property type="entry name" value="MITOCHONDRIAL GENOME MAINTENANCE PROTEIN MGM101"/>
    <property type="match status" value="1"/>
</dbReference>
<evidence type="ECO:0000256" key="7">
    <source>
        <dbReference type="ARBA" id="ARBA00023128"/>
    </source>
</evidence>
<evidence type="ECO:0000256" key="3">
    <source>
        <dbReference type="ARBA" id="ARBA00013628"/>
    </source>
</evidence>
<dbReference type="GeneID" id="95981518"/>
<evidence type="ECO:0000256" key="4">
    <source>
        <dbReference type="ARBA" id="ARBA00022763"/>
    </source>
</evidence>
<dbReference type="InterPro" id="IPR009446">
    <property type="entry name" value="Mgm101"/>
</dbReference>
<evidence type="ECO:0000256" key="5">
    <source>
        <dbReference type="ARBA" id="ARBA00022946"/>
    </source>
</evidence>
<evidence type="ECO:0000256" key="8">
    <source>
        <dbReference type="ARBA" id="ARBA00023204"/>
    </source>
</evidence>
<proteinExistence type="inferred from homology"/>
<dbReference type="Proteomes" id="UP001565368">
    <property type="component" value="Unassembled WGS sequence"/>
</dbReference>
<feature type="compositionally biased region" description="Low complexity" evidence="10">
    <location>
        <begin position="36"/>
        <end position="92"/>
    </location>
</feature>
<keyword evidence="5" id="KW-0809">Transit peptide</keyword>
<evidence type="ECO:0000256" key="2">
    <source>
        <dbReference type="ARBA" id="ARBA00007053"/>
    </source>
</evidence>